<dbReference type="Gene3D" id="1.20.58.690">
    <property type="match status" value="1"/>
</dbReference>
<comment type="similarity">
    <text evidence="2">Belongs to the biopterin-dependent aromatic amino acid hydroxylase family.</text>
</comment>
<organism evidence="10 11">
    <name type="scientific">Halalkalibacillus sediminis</name>
    <dbReference type="NCBI Taxonomy" id="2018042"/>
    <lineage>
        <taxon>Bacteria</taxon>
        <taxon>Bacillati</taxon>
        <taxon>Bacillota</taxon>
        <taxon>Bacilli</taxon>
        <taxon>Bacillales</taxon>
        <taxon>Bacillaceae</taxon>
        <taxon>Halalkalibacillus</taxon>
    </lineage>
</organism>
<feature type="coiled-coil region" evidence="8">
    <location>
        <begin position="167"/>
        <end position="201"/>
    </location>
</feature>
<comment type="caution">
    <text evidence="10">The sequence shown here is derived from an EMBL/GenBank/DDBJ whole genome shotgun (WGS) entry which is preliminary data.</text>
</comment>
<feature type="binding site" evidence="7">
    <location>
        <position position="213"/>
    </location>
    <ligand>
        <name>Fe cation</name>
        <dbReference type="ChEBI" id="CHEBI:24875"/>
    </ligand>
</feature>
<dbReference type="GO" id="GO:0009072">
    <property type="term" value="P:aromatic amino acid metabolic process"/>
    <property type="evidence" value="ECO:0007669"/>
    <property type="project" value="InterPro"/>
</dbReference>
<dbReference type="InterPro" id="IPR001273">
    <property type="entry name" value="ArAA_hydroxylase"/>
</dbReference>
<name>A0A2I0QT39_9BACI</name>
<evidence type="ECO:0000256" key="8">
    <source>
        <dbReference type="SAM" id="Coils"/>
    </source>
</evidence>
<dbReference type="RefSeq" id="WP_101332108.1">
    <property type="nucleotide sequence ID" value="NZ_PJNH01000003.1"/>
</dbReference>
<keyword evidence="6 10" id="KW-0503">Monooxygenase</keyword>
<reference evidence="10 11" key="1">
    <citation type="submission" date="2017-06" db="EMBL/GenBank/DDBJ databases">
        <title>the draft geome sequence of Illustriluteabacillus marina B3227.</title>
        <authorList>
            <person name="He R.-H."/>
            <person name="Du Z.-J."/>
        </authorList>
    </citation>
    <scope>NUCLEOTIDE SEQUENCE [LARGE SCALE GENOMIC DNA]</scope>
    <source>
        <strain evidence="10 11">B3227</strain>
    </source>
</reference>
<dbReference type="InterPro" id="IPR036951">
    <property type="entry name" value="ArAA_hydroxylase_sf"/>
</dbReference>
<keyword evidence="5 7" id="KW-0408">Iron</keyword>
<feature type="coiled-coil region" evidence="8">
    <location>
        <begin position="545"/>
        <end position="572"/>
    </location>
</feature>
<gene>
    <name evidence="10" type="ORF">CEY16_11115</name>
</gene>
<dbReference type="NCBIfam" id="NF010657">
    <property type="entry name" value="PRK14056.1"/>
    <property type="match status" value="1"/>
</dbReference>
<feature type="domain" description="Biopterin-dependent aromatic amino acid hydroxylase family profile" evidence="9">
    <location>
        <begin position="1"/>
        <end position="337"/>
    </location>
</feature>
<accession>A0A2I0QT39</accession>
<dbReference type="SUPFAM" id="SSF56534">
    <property type="entry name" value="Aromatic aminoacid monoxygenases, catalytic and oligomerization domains"/>
    <property type="match status" value="1"/>
</dbReference>
<dbReference type="Proteomes" id="UP000243524">
    <property type="component" value="Unassembled WGS sequence"/>
</dbReference>
<evidence type="ECO:0000256" key="1">
    <source>
        <dbReference type="ARBA" id="ARBA00001954"/>
    </source>
</evidence>
<dbReference type="GO" id="GO:0005506">
    <property type="term" value="F:iron ion binding"/>
    <property type="evidence" value="ECO:0007669"/>
    <property type="project" value="InterPro"/>
</dbReference>
<protein>
    <submittedName>
        <fullName evidence="10">Phenylalanine 4-monooxygenase</fullName>
    </submittedName>
</protein>
<sequence>MSLKTVPKHLKKYTANQHYESYTPINHSVWRFVMRQNHHTLKDLAHETYTDGLEASGITIEKIPNVNQMNKSLEPFGWGAATIDGFIPGVAFFEFQGNGVLPIATDIRKLENIQYTPAPDIIHEAAGHAPILCDETYSKYVKLFGEIGKKAIATKEEHEHFEALRTYSNLLEKGDATEEEIADAKQTLDEKETAIKGLSEAEKIGRLYWWTVEYGLIGTVDEPKIYGAGLLSSVAEGSNILNPEVKKIPFDVQEIVHTGFDITKPQPQLFVCESFEQLIEGLEEFAEEMAFKKGGTESLDKAIQSENTATTVLSSGLQITGIFSERITDVSGEAAYFKTSGPTALATDDLQIPGHGTDYHADGFGSPVGRLKSVDAPLEELSEGQLNELGIIKEEEVILEFESGVTVEGKVEDLVRKNGRLVLIPFTNCKVSLGDNVLFEPEWGTFDMAVGESIISVFAGAADGEAFYPEVVEEDEDRSTVQPALSPLEQLYQEVRDIREGRVDDPEGELERVWGELQASHTDDWLLRIEIFELLEGNDWLPLAKQEVETELERLKDRSEELKTLIDRGKKVASHAELVKN</sequence>
<dbReference type="PROSITE" id="PS51410">
    <property type="entry name" value="BH4_AAA_HYDROXYL_2"/>
    <property type="match status" value="1"/>
</dbReference>
<dbReference type="EMBL" id="PJNH01000003">
    <property type="protein sequence ID" value="PKR77280.1"/>
    <property type="molecule type" value="Genomic_DNA"/>
</dbReference>
<keyword evidence="3 7" id="KW-0479">Metal-binding</keyword>
<evidence type="ECO:0000256" key="7">
    <source>
        <dbReference type="PIRSR" id="PIRSR601273-2"/>
    </source>
</evidence>
<evidence type="ECO:0000256" key="4">
    <source>
        <dbReference type="ARBA" id="ARBA00023002"/>
    </source>
</evidence>
<dbReference type="Gene3D" id="1.10.800.10">
    <property type="entry name" value="Aromatic amino acid hydroxylase"/>
    <property type="match status" value="1"/>
</dbReference>
<evidence type="ECO:0000256" key="2">
    <source>
        <dbReference type="ARBA" id="ARBA00009712"/>
    </source>
</evidence>
<evidence type="ECO:0000256" key="6">
    <source>
        <dbReference type="ARBA" id="ARBA00023033"/>
    </source>
</evidence>
<dbReference type="GO" id="GO:0016714">
    <property type="term" value="F:oxidoreductase activity, acting on paired donors, with incorporation or reduction of molecular oxygen, reduced pteridine as one donor, and incorporation of one atom of oxygen"/>
    <property type="evidence" value="ECO:0007669"/>
    <property type="project" value="InterPro"/>
</dbReference>
<evidence type="ECO:0000313" key="11">
    <source>
        <dbReference type="Proteomes" id="UP000243524"/>
    </source>
</evidence>
<keyword evidence="4" id="KW-0560">Oxidoreductase</keyword>
<keyword evidence="8" id="KW-0175">Coiled coil</keyword>
<dbReference type="Pfam" id="PF00351">
    <property type="entry name" value="Biopterin_H"/>
    <property type="match status" value="2"/>
</dbReference>
<proteinExistence type="inferred from homology"/>
<evidence type="ECO:0000313" key="10">
    <source>
        <dbReference type="EMBL" id="PKR77280.1"/>
    </source>
</evidence>
<dbReference type="InterPro" id="IPR019774">
    <property type="entry name" value="Aromatic-AA_hydroxylase_C"/>
</dbReference>
<evidence type="ECO:0000259" key="9">
    <source>
        <dbReference type="PROSITE" id="PS51410"/>
    </source>
</evidence>
<dbReference type="InterPro" id="IPR036329">
    <property type="entry name" value="Aro-AA_hydroxylase_C_sf"/>
</dbReference>
<keyword evidence="11" id="KW-1185">Reference proteome</keyword>
<dbReference type="OrthoDB" id="9780502at2"/>
<dbReference type="PANTHER" id="PTHR11473:SF24">
    <property type="entry name" value="PHENYLALANINE-4-HYDROXYLASE"/>
    <property type="match status" value="1"/>
</dbReference>
<evidence type="ECO:0000256" key="3">
    <source>
        <dbReference type="ARBA" id="ARBA00022723"/>
    </source>
</evidence>
<evidence type="ECO:0000256" key="5">
    <source>
        <dbReference type="ARBA" id="ARBA00023004"/>
    </source>
</evidence>
<comment type="cofactor">
    <cofactor evidence="1 7">
        <name>Fe(2+)</name>
        <dbReference type="ChEBI" id="CHEBI:29033"/>
    </cofactor>
</comment>
<dbReference type="PANTHER" id="PTHR11473">
    <property type="entry name" value="AROMATIC AMINO ACID HYDROXYLASE"/>
    <property type="match status" value="1"/>
</dbReference>
<feature type="binding site" evidence="7">
    <location>
        <position position="128"/>
    </location>
    <ligand>
        <name>Fe cation</name>
        <dbReference type="ChEBI" id="CHEBI:24875"/>
    </ligand>
</feature>
<dbReference type="AlphaFoldDB" id="A0A2I0QT39"/>
<feature type="binding site" evidence="7">
    <location>
        <position position="123"/>
    </location>
    <ligand>
        <name>Fe cation</name>
        <dbReference type="ChEBI" id="CHEBI:24875"/>
    </ligand>
</feature>